<dbReference type="AlphaFoldDB" id="A0A401GEZ7"/>
<evidence type="ECO:0008006" key="4">
    <source>
        <dbReference type="Google" id="ProtNLM"/>
    </source>
</evidence>
<dbReference type="Proteomes" id="UP000287166">
    <property type="component" value="Unassembled WGS sequence"/>
</dbReference>
<dbReference type="OrthoDB" id="2653987at2759"/>
<sequence length="227" mass="24608">MLEKATDAVQNAKIYAKRQAVLAVVHLWTTRLALVSGITTFFVSMDSLLFSLSSVVTHVQDEEWSAVDKLTTACFAGALILHICSAIISFMGSFALVRLQLLDADQQEVEAGIPPEKALPLEFSELGRLWKATFDDVYSRVAFHRPLARRCSNESLLDPGPPVELLACCSALAVVMTGVGFILAVVGILTYVWTVTPLSIGIFTSACFGGCILTCGVVSFRYAILTR</sequence>
<name>A0A401GEZ7_9APHY</name>
<gene>
    <name evidence="2" type="ORF">SCP_0304670</name>
</gene>
<dbReference type="InParanoid" id="A0A401GEZ7"/>
<proteinExistence type="predicted"/>
<feature type="transmembrane region" description="Helical" evidence="1">
    <location>
        <begin position="70"/>
        <end position="97"/>
    </location>
</feature>
<keyword evidence="1" id="KW-1133">Transmembrane helix</keyword>
<protein>
    <recommendedName>
        <fullName evidence="4">Transmembrane protein</fullName>
    </recommendedName>
</protein>
<evidence type="ECO:0000313" key="3">
    <source>
        <dbReference type="Proteomes" id="UP000287166"/>
    </source>
</evidence>
<feature type="transmembrane region" description="Helical" evidence="1">
    <location>
        <begin position="165"/>
        <end position="194"/>
    </location>
</feature>
<organism evidence="2 3">
    <name type="scientific">Sparassis crispa</name>
    <dbReference type="NCBI Taxonomy" id="139825"/>
    <lineage>
        <taxon>Eukaryota</taxon>
        <taxon>Fungi</taxon>
        <taxon>Dikarya</taxon>
        <taxon>Basidiomycota</taxon>
        <taxon>Agaricomycotina</taxon>
        <taxon>Agaricomycetes</taxon>
        <taxon>Polyporales</taxon>
        <taxon>Sparassidaceae</taxon>
        <taxon>Sparassis</taxon>
    </lineage>
</organism>
<dbReference type="EMBL" id="BFAD01000003">
    <property type="protein sequence ID" value="GBE80748.1"/>
    <property type="molecule type" value="Genomic_DNA"/>
</dbReference>
<keyword evidence="1" id="KW-0812">Transmembrane</keyword>
<dbReference type="GeneID" id="38777665"/>
<dbReference type="RefSeq" id="XP_027611661.1">
    <property type="nucleotide sequence ID" value="XM_027755860.1"/>
</dbReference>
<keyword evidence="3" id="KW-1185">Reference proteome</keyword>
<evidence type="ECO:0000313" key="2">
    <source>
        <dbReference type="EMBL" id="GBE80748.1"/>
    </source>
</evidence>
<comment type="caution">
    <text evidence="2">The sequence shown here is derived from an EMBL/GenBank/DDBJ whole genome shotgun (WGS) entry which is preliminary data.</text>
</comment>
<feature type="transmembrane region" description="Helical" evidence="1">
    <location>
        <begin position="200"/>
        <end position="224"/>
    </location>
</feature>
<feature type="transmembrane region" description="Helical" evidence="1">
    <location>
        <begin position="20"/>
        <end position="43"/>
    </location>
</feature>
<reference evidence="2 3" key="1">
    <citation type="journal article" date="2018" name="Sci. Rep.">
        <title>Genome sequence of the cauliflower mushroom Sparassis crispa (Hanabiratake) and its association with beneficial usage.</title>
        <authorList>
            <person name="Kiyama R."/>
            <person name="Furutani Y."/>
            <person name="Kawaguchi K."/>
            <person name="Nakanishi T."/>
        </authorList>
    </citation>
    <scope>NUCLEOTIDE SEQUENCE [LARGE SCALE GENOMIC DNA]</scope>
</reference>
<keyword evidence="1" id="KW-0472">Membrane</keyword>
<evidence type="ECO:0000256" key="1">
    <source>
        <dbReference type="SAM" id="Phobius"/>
    </source>
</evidence>
<accession>A0A401GEZ7</accession>